<dbReference type="Proteomes" id="UP001580928">
    <property type="component" value="Unassembled WGS sequence"/>
</dbReference>
<dbReference type="EMBL" id="JBBVGT010000002">
    <property type="protein sequence ID" value="MFB5944620.1"/>
    <property type="molecule type" value="Genomic_DNA"/>
</dbReference>
<accession>A0ABV5CAS3</accession>
<protein>
    <recommendedName>
        <fullName evidence="1">Lipocalin-like domain-containing protein</fullName>
    </recommendedName>
</protein>
<keyword evidence="3" id="KW-1185">Reference proteome</keyword>
<gene>
    <name evidence="2" type="ORF">WKR92_02115</name>
</gene>
<organism evidence="2 3">
    <name type="scientific">Albibacterium profundi</name>
    <dbReference type="NCBI Taxonomy" id="3134906"/>
    <lineage>
        <taxon>Bacteria</taxon>
        <taxon>Pseudomonadati</taxon>
        <taxon>Bacteroidota</taxon>
        <taxon>Sphingobacteriia</taxon>
        <taxon>Sphingobacteriales</taxon>
        <taxon>Sphingobacteriaceae</taxon>
        <taxon>Albibacterium</taxon>
    </lineage>
</organism>
<comment type="caution">
    <text evidence="2">The sequence shown here is derived from an EMBL/GenBank/DDBJ whole genome shotgun (WGS) entry which is preliminary data.</text>
</comment>
<evidence type="ECO:0000313" key="3">
    <source>
        <dbReference type="Proteomes" id="UP001580928"/>
    </source>
</evidence>
<proteinExistence type="predicted"/>
<dbReference type="InterPro" id="IPR024311">
    <property type="entry name" value="Lipocalin-like"/>
</dbReference>
<dbReference type="Pfam" id="PF13648">
    <property type="entry name" value="Lipocalin_4"/>
    <property type="match status" value="1"/>
</dbReference>
<dbReference type="RefSeq" id="WP_375556184.1">
    <property type="nucleotide sequence ID" value="NZ_JBBVGT010000002.1"/>
</dbReference>
<name>A0ABV5CAS3_9SPHI</name>
<evidence type="ECO:0000313" key="2">
    <source>
        <dbReference type="EMBL" id="MFB5944620.1"/>
    </source>
</evidence>
<sequence length="146" mass="16757">MKKFIFFVLIAATPAIFFSSCSKDEDTKPSLVGTWYIYQTSIVIDDETVHTEVMEGCETESNFYVSEDYAAVYRDVNCNGYTSMEGRYDPELNQLILKQDNNDYFFDLEQNNGELLVSITYTVISDGVEVEETEVFHCKKGEPMLE</sequence>
<dbReference type="PROSITE" id="PS51257">
    <property type="entry name" value="PROKAR_LIPOPROTEIN"/>
    <property type="match status" value="1"/>
</dbReference>
<feature type="domain" description="Lipocalin-like" evidence="1">
    <location>
        <begin position="31"/>
        <end position="115"/>
    </location>
</feature>
<reference evidence="2 3" key="1">
    <citation type="submission" date="2024-04" db="EMBL/GenBank/DDBJ databases">
        <title>Albibacterium profundi sp. nov., isolated from sediment of the Challenger Deep of Mariana Trench.</title>
        <authorList>
            <person name="Wang Y."/>
        </authorList>
    </citation>
    <scope>NUCLEOTIDE SEQUENCE [LARGE SCALE GENOMIC DNA]</scope>
    <source>
        <strain evidence="2 3">RHL897</strain>
    </source>
</reference>
<evidence type="ECO:0000259" key="1">
    <source>
        <dbReference type="Pfam" id="PF13648"/>
    </source>
</evidence>